<comment type="subcellular location">
    <subcellularLocation>
        <location evidence="2 5">Bacterial flagellum basal body</location>
    </subcellularLocation>
</comment>
<keyword evidence="3 5" id="KW-0732">Signal</keyword>
<evidence type="ECO:0000313" key="7">
    <source>
        <dbReference type="Proteomes" id="UP000237839"/>
    </source>
</evidence>
<dbReference type="PANTHER" id="PTHR30381">
    <property type="entry name" value="FLAGELLAR P-RING PERIPLASMIC PROTEIN FLGI"/>
    <property type="match status" value="1"/>
</dbReference>
<dbReference type="PRINTS" id="PR01010">
    <property type="entry name" value="FLGPRINGFLGI"/>
</dbReference>
<comment type="function">
    <text evidence="1 5">Assembles around the rod to form the L-ring and probably protects the motor/basal body from shearing forces during rotation.</text>
</comment>
<evidence type="ECO:0000313" key="6">
    <source>
        <dbReference type="EMBL" id="PRC93906.1"/>
    </source>
</evidence>
<feature type="signal peptide" evidence="5">
    <location>
        <begin position="1"/>
        <end position="26"/>
    </location>
</feature>
<sequence precursor="true">MRRLLNFKQLIIALLCCSVFITNAMAESESVRLKDLGKFAGWRENALVGYGLVTGLAGTGDSSSNKATRQSIANMLAQFDVAVSPDDIVSRNTAAVMVTAVLPPYTTTGDTLDVTVTSMGDARSLSGGSLLITPLKAPNNKVYALAQGPVSLGGYKFAQNGTLAQKNHPTVGSIPNGASVEVAVKANVLSPEGKLTFTLADADYTTAARVAFAVNNAFGASIADPRDAESIEIRVPDNLHLVAFMARIESLNVEPDVRARVVVNERTGTIVAGGDVRISKVVISHGDLKISIVTDNTVSQPIYVRQTGRGVRTQSISNSRIDVDEREESGYVSASNNTVADLIQALTQIKTNTRDIISILRAIKAAGALHADLVVQ</sequence>
<keyword evidence="7" id="KW-1185">Reference proteome</keyword>
<evidence type="ECO:0000256" key="5">
    <source>
        <dbReference type="HAMAP-Rule" id="MF_00416"/>
    </source>
</evidence>
<evidence type="ECO:0000256" key="2">
    <source>
        <dbReference type="ARBA" id="ARBA00004117"/>
    </source>
</evidence>
<dbReference type="GO" id="GO:0071973">
    <property type="term" value="P:bacterial-type flagellum-dependent cell motility"/>
    <property type="evidence" value="ECO:0007669"/>
    <property type="project" value="InterPro"/>
</dbReference>
<dbReference type="GO" id="GO:0009428">
    <property type="term" value="C:bacterial-type flagellum basal body, distal rod, P ring"/>
    <property type="evidence" value="ECO:0007669"/>
    <property type="project" value="InterPro"/>
</dbReference>
<name>A0A2S9H214_9BURK</name>
<comment type="caution">
    <text evidence="6">The sequence shown here is derived from an EMBL/GenBank/DDBJ whole genome shotgun (WGS) entry which is preliminary data.</text>
</comment>
<comment type="similarity">
    <text evidence="5">Belongs to the FlgI family.</text>
</comment>
<evidence type="ECO:0000256" key="3">
    <source>
        <dbReference type="ARBA" id="ARBA00022729"/>
    </source>
</evidence>
<dbReference type="NCBIfam" id="NF003676">
    <property type="entry name" value="PRK05303.1"/>
    <property type="match status" value="1"/>
</dbReference>
<accession>A0A2S9H214</accession>
<organism evidence="6 7">
    <name type="scientific">Solimicrobium silvestre</name>
    <dbReference type="NCBI Taxonomy" id="2099400"/>
    <lineage>
        <taxon>Bacteria</taxon>
        <taxon>Pseudomonadati</taxon>
        <taxon>Pseudomonadota</taxon>
        <taxon>Betaproteobacteria</taxon>
        <taxon>Burkholderiales</taxon>
        <taxon>Oxalobacteraceae</taxon>
        <taxon>Solimicrobium</taxon>
    </lineage>
</organism>
<reference evidence="6 7" key="1">
    <citation type="submission" date="2018-02" db="EMBL/GenBank/DDBJ databases">
        <title>Solimicrobium silvestre gen. nov., sp. nov., isolated from alpine forest soil.</title>
        <authorList>
            <person name="Margesin R."/>
            <person name="Albuquerque L."/>
            <person name="Zhang D.-C."/>
            <person name="Froufe H.J.C."/>
            <person name="Severino R."/>
            <person name="Roxo I."/>
            <person name="Egas C."/>
            <person name="Da Costa M.S."/>
        </authorList>
    </citation>
    <scope>NUCLEOTIDE SEQUENCE [LARGE SCALE GENOMIC DNA]</scope>
    <source>
        <strain evidence="6 7">S20-91</strain>
    </source>
</reference>
<gene>
    <name evidence="5" type="primary">flgI</name>
    <name evidence="6" type="ORF">S2091_1515</name>
</gene>
<dbReference type="OrthoDB" id="9786431at2"/>
<dbReference type="PANTHER" id="PTHR30381:SF0">
    <property type="entry name" value="FLAGELLAR P-RING PROTEIN"/>
    <property type="match status" value="1"/>
</dbReference>
<dbReference type="Pfam" id="PF02119">
    <property type="entry name" value="FlgI"/>
    <property type="match status" value="1"/>
</dbReference>
<evidence type="ECO:0000256" key="1">
    <source>
        <dbReference type="ARBA" id="ARBA00002591"/>
    </source>
</evidence>
<dbReference type="EMBL" id="PUGF01000005">
    <property type="protein sequence ID" value="PRC93906.1"/>
    <property type="molecule type" value="Genomic_DNA"/>
</dbReference>
<protein>
    <recommendedName>
        <fullName evidence="5">Flagellar P-ring protein</fullName>
    </recommendedName>
    <alternativeName>
        <fullName evidence="5">Basal body P-ring protein</fullName>
    </alternativeName>
</protein>
<keyword evidence="6" id="KW-0969">Cilium</keyword>
<dbReference type="AlphaFoldDB" id="A0A2S9H214"/>
<dbReference type="GO" id="GO:0030288">
    <property type="term" value="C:outer membrane-bounded periplasmic space"/>
    <property type="evidence" value="ECO:0007669"/>
    <property type="project" value="InterPro"/>
</dbReference>
<dbReference type="GO" id="GO:0005198">
    <property type="term" value="F:structural molecule activity"/>
    <property type="evidence" value="ECO:0007669"/>
    <property type="project" value="InterPro"/>
</dbReference>
<dbReference type="InterPro" id="IPR001782">
    <property type="entry name" value="Flag_FlgI"/>
</dbReference>
<feature type="chain" id="PRO_5015794586" description="Flagellar P-ring protein" evidence="5">
    <location>
        <begin position="27"/>
        <end position="376"/>
    </location>
</feature>
<dbReference type="HAMAP" id="MF_00416">
    <property type="entry name" value="FlgI"/>
    <property type="match status" value="1"/>
</dbReference>
<keyword evidence="6" id="KW-0282">Flagellum</keyword>
<comment type="subunit">
    <text evidence="5">The basal body constitutes a major portion of the flagellar organelle and consists of four rings (L,P,S, and M) mounted on a central rod.</text>
</comment>
<keyword evidence="6" id="KW-0966">Cell projection</keyword>
<proteinExistence type="inferred from homology"/>
<evidence type="ECO:0000256" key="4">
    <source>
        <dbReference type="ARBA" id="ARBA00023143"/>
    </source>
</evidence>
<dbReference type="Proteomes" id="UP000237839">
    <property type="component" value="Unassembled WGS sequence"/>
</dbReference>
<keyword evidence="4 5" id="KW-0975">Bacterial flagellum</keyword>